<sequence length="327" mass="36457">MLPMLPNTNCKIVSMLLSVTWNIFKCKAESDEVHPIPLTVYMNNKHSCFGCNKPFPSLKRLRAHEVMCKVSKCRKIEVVQAHLLHLETAQTQDNGYPNQPPQIPILNMTEFNSEVQAASPTMHNENLAWLENDAGPSGSRHDDIPEPPVEPLGPTVSVHSGRRIRLPTHYTDYLPTVDGLRHVQSLLHSPSPLNRSPSPPEQPAIIKYQTEPDDMGLFWVYPRHPTMFLKGDQTIHSAVDAPTLDSAESQLPGQDSHSVTQTTGGLSPLEITCNNLFSAFSSPMAGLLMCWQYSGSNMKSVGELNHLRSFIQDPQIRPNAETVFSHE</sequence>
<reference evidence="2" key="1">
    <citation type="submission" date="2021-03" db="EMBL/GenBank/DDBJ databases">
        <title>Evolutionary innovations through gain and loss of genes in the ectomycorrhizal Boletales.</title>
        <authorList>
            <person name="Wu G."/>
            <person name="Miyauchi S."/>
            <person name="Morin E."/>
            <person name="Yang Z.-L."/>
            <person name="Xu J."/>
            <person name="Martin F.M."/>
        </authorList>
    </citation>
    <scope>NUCLEOTIDE SEQUENCE</scope>
    <source>
        <strain evidence="2">BR01</strain>
    </source>
</reference>
<protein>
    <submittedName>
        <fullName evidence="2">Uncharacterized protein</fullName>
    </submittedName>
</protein>
<name>A0A8I3A3E1_9AGAM</name>
<organism evidence="2 3">
    <name type="scientific">Boletus reticuloceps</name>
    <dbReference type="NCBI Taxonomy" id="495285"/>
    <lineage>
        <taxon>Eukaryota</taxon>
        <taxon>Fungi</taxon>
        <taxon>Dikarya</taxon>
        <taxon>Basidiomycota</taxon>
        <taxon>Agaricomycotina</taxon>
        <taxon>Agaricomycetes</taxon>
        <taxon>Agaricomycetidae</taxon>
        <taxon>Boletales</taxon>
        <taxon>Boletineae</taxon>
        <taxon>Boletaceae</taxon>
        <taxon>Boletoideae</taxon>
        <taxon>Boletus</taxon>
    </lineage>
</organism>
<keyword evidence="3" id="KW-1185">Reference proteome</keyword>
<proteinExistence type="predicted"/>
<dbReference type="Proteomes" id="UP000683000">
    <property type="component" value="Unassembled WGS sequence"/>
</dbReference>
<evidence type="ECO:0000256" key="1">
    <source>
        <dbReference type="SAM" id="MobiDB-lite"/>
    </source>
</evidence>
<evidence type="ECO:0000313" key="2">
    <source>
        <dbReference type="EMBL" id="KAG6369756.1"/>
    </source>
</evidence>
<evidence type="ECO:0000313" key="3">
    <source>
        <dbReference type="Proteomes" id="UP000683000"/>
    </source>
</evidence>
<dbReference type="AlphaFoldDB" id="A0A8I3A3E1"/>
<dbReference type="OrthoDB" id="3208495at2759"/>
<accession>A0A8I3A3E1</accession>
<dbReference type="EMBL" id="JAGFBS010000067">
    <property type="protein sequence ID" value="KAG6369756.1"/>
    <property type="molecule type" value="Genomic_DNA"/>
</dbReference>
<feature type="region of interest" description="Disordered" evidence="1">
    <location>
        <begin position="132"/>
        <end position="159"/>
    </location>
</feature>
<gene>
    <name evidence="2" type="ORF">JVT61DRAFT_13629</name>
</gene>
<comment type="caution">
    <text evidence="2">The sequence shown here is derived from an EMBL/GenBank/DDBJ whole genome shotgun (WGS) entry which is preliminary data.</text>
</comment>